<dbReference type="InterPro" id="IPR025665">
    <property type="entry name" value="Beta-barrel_OMP_2"/>
</dbReference>
<evidence type="ECO:0000313" key="4">
    <source>
        <dbReference type="Proteomes" id="UP000672011"/>
    </source>
</evidence>
<protein>
    <submittedName>
        <fullName evidence="3">PorT family protein</fullName>
    </submittedName>
</protein>
<dbReference type="Proteomes" id="UP000672011">
    <property type="component" value="Chromosome"/>
</dbReference>
<evidence type="ECO:0000256" key="1">
    <source>
        <dbReference type="SAM" id="SignalP"/>
    </source>
</evidence>
<evidence type="ECO:0000313" key="3">
    <source>
        <dbReference type="EMBL" id="QTV05991.1"/>
    </source>
</evidence>
<evidence type="ECO:0000259" key="2">
    <source>
        <dbReference type="Pfam" id="PF13568"/>
    </source>
</evidence>
<sequence length="254" mass="28768">MRKNLLTAIALTTATLVSAQFRPNSDREWNRVEQDEKKFSFGYFLGTNIMSYKVSPKAQNNHLPNGTTADDGVNSSGLVYLDQESKPGFSVGLMGKLRMNDYVAVKVEPGVHFAQRTLIFKNVGITEENPDINKREVKSTYLEIPLLLNFSGDRWFNTKPYVQGGVAYVNNLQSNEDKEDDNALGVFRTNTHNFSWQAEMGIEIYFKRFKLTPSVKGMFFFNNELVPDQATTIGYANTLNSLQTRAVVFSLKFE</sequence>
<dbReference type="EMBL" id="CP072842">
    <property type="protein sequence ID" value="QTV05991.1"/>
    <property type="molecule type" value="Genomic_DNA"/>
</dbReference>
<dbReference type="Pfam" id="PF13568">
    <property type="entry name" value="OMP_b-brl_2"/>
    <property type="match status" value="1"/>
</dbReference>
<dbReference type="SUPFAM" id="SSF56925">
    <property type="entry name" value="OMPA-like"/>
    <property type="match status" value="1"/>
</dbReference>
<organism evidence="3 4">
    <name type="scientific">Faecalibacter bovis</name>
    <dbReference type="NCBI Taxonomy" id="2898187"/>
    <lineage>
        <taxon>Bacteria</taxon>
        <taxon>Pseudomonadati</taxon>
        <taxon>Bacteroidota</taxon>
        <taxon>Flavobacteriia</taxon>
        <taxon>Flavobacteriales</taxon>
        <taxon>Weeksellaceae</taxon>
        <taxon>Faecalibacter</taxon>
    </lineage>
</organism>
<gene>
    <name evidence="3" type="ORF">J9309_01185</name>
</gene>
<dbReference type="Gene3D" id="2.40.160.20">
    <property type="match status" value="1"/>
</dbReference>
<reference evidence="3 4" key="1">
    <citation type="journal article" date="2021" name="Int. J. Syst. Evol. Microbiol.">
        <title>Faecalibacter bovis sp. nov., isolated from cow faeces.</title>
        <authorList>
            <person name="Li F."/>
            <person name="Zhao W."/>
            <person name="Hong Q."/>
            <person name="Shao Q."/>
            <person name="Song J."/>
            <person name="Yang S."/>
        </authorList>
    </citation>
    <scope>NUCLEOTIDE SEQUENCE [LARGE SCALE GENOMIC DNA]</scope>
    <source>
        <strain evidence="3 4">ZY171143</strain>
    </source>
</reference>
<keyword evidence="1" id="KW-0732">Signal</keyword>
<name>A0ABX7XDJ0_9FLAO</name>
<dbReference type="InterPro" id="IPR011250">
    <property type="entry name" value="OMP/PagP_B-barrel"/>
</dbReference>
<feature type="signal peptide" evidence="1">
    <location>
        <begin position="1"/>
        <end position="19"/>
    </location>
</feature>
<keyword evidence="4" id="KW-1185">Reference proteome</keyword>
<feature type="domain" description="Outer membrane protein beta-barrel" evidence="2">
    <location>
        <begin position="34"/>
        <end position="224"/>
    </location>
</feature>
<proteinExistence type="predicted"/>
<dbReference type="RefSeq" id="WP_230476631.1">
    <property type="nucleotide sequence ID" value="NZ_CP072842.1"/>
</dbReference>
<reference evidence="4" key="2">
    <citation type="submission" date="2021-04" db="EMBL/GenBank/DDBJ databases">
        <title>Taxonomy of Flavobacteriaceae bacterium ZY171143.</title>
        <authorList>
            <person name="Li F."/>
        </authorList>
    </citation>
    <scope>NUCLEOTIDE SEQUENCE [LARGE SCALE GENOMIC DNA]</scope>
    <source>
        <strain evidence="4">ZY171143</strain>
    </source>
</reference>
<feature type="chain" id="PRO_5046798501" evidence="1">
    <location>
        <begin position="20"/>
        <end position="254"/>
    </location>
</feature>
<accession>A0ABX7XDJ0</accession>